<sequence length="252" mass="27595">MLVIPPHGPILLCTQYPDAEPPRAAHSRLIRELPTNPRTSLFTSPTGAFPCTAGRSTRKNQEFRHTEATPTPERGRMGGVTTHCDIRHRPPTPHAALTNARNPRLRRAGCQSIKNATAIDSESVAGHAGTDYRFRVIFGRNARTTPWPPTWHYEAPAPRGHLLAQDHSLGVHSSFGAIRTSPVPRGSRVYDLCMLRSRSMGLLIPHVGEPLRSGPVVARGTGIRGPYRMGDTCTAGQFWFAAGSRSPPRPSR</sequence>
<reference evidence="2 3" key="1">
    <citation type="submission" date="2020-08" db="EMBL/GenBank/DDBJ databases">
        <title>Sequencing the genomes of 1000 actinobacteria strains.</title>
        <authorList>
            <person name="Klenk H.-P."/>
        </authorList>
    </citation>
    <scope>NUCLEOTIDE SEQUENCE [LARGE SCALE GENOMIC DNA]</scope>
    <source>
        <strain evidence="2 3">DSM 45272</strain>
    </source>
</reference>
<dbReference type="Proteomes" id="UP000580861">
    <property type="component" value="Unassembled WGS sequence"/>
</dbReference>
<dbReference type="AlphaFoldDB" id="A0A841BCM8"/>
<keyword evidence="3" id="KW-1185">Reference proteome</keyword>
<dbReference type="EMBL" id="JACHMX010000001">
    <property type="protein sequence ID" value="MBB5856322.1"/>
    <property type="molecule type" value="Genomic_DNA"/>
</dbReference>
<accession>A0A841BCM8</accession>
<evidence type="ECO:0000313" key="2">
    <source>
        <dbReference type="EMBL" id="MBB5856322.1"/>
    </source>
</evidence>
<feature type="region of interest" description="Disordered" evidence="1">
    <location>
        <begin position="36"/>
        <end position="78"/>
    </location>
</feature>
<proteinExistence type="predicted"/>
<gene>
    <name evidence="2" type="ORF">HDA45_006409</name>
</gene>
<organism evidence="2 3">
    <name type="scientific">Amycolatopsis umgeniensis</name>
    <dbReference type="NCBI Taxonomy" id="336628"/>
    <lineage>
        <taxon>Bacteria</taxon>
        <taxon>Bacillati</taxon>
        <taxon>Actinomycetota</taxon>
        <taxon>Actinomycetes</taxon>
        <taxon>Pseudonocardiales</taxon>
        <taxon>Pseudonocardiaceae</taxon>
        <taxon>Amycolatopsis</taxon>
    </lineage>
</organism>
<feature type="compositionally biased region" description="Polar residues" evidence="1">
    <location>
        <begin position="36"/>
        <end position="46"/>
    </location>
</feature>
<evidence type="ECO:0000256" key="1">
    <source>
        <dbReference type="SAM" id="MobiDB-lite"/>
    </source>
</evidence>
<name>A0A841BCM8_9PSEU</name>
<protein>
    <submittedName>
        <fullName evidence="2">Uncharacterized protein</fullName>
    </submittedName>
</protein>
<evidence type="ECO:0000313" key="3">
    <source>
        <dbReference type="Proteomes" id="UP000580861"/>
    </source>
</evidence>
<comment type="caution">
    <text evidence="2">The sequence shown here is derived from an EMBL/GenBank/DDBJ whole genome shotgun (WGS) entry which is preliminary data.</text>
</comment>